<evidence type="ECO:0000256" key="1">
    <source>
        <dbReference type="SAM" id="MobiDB-lite"/>
    </source>
</evidence>
<dbReference type="Proteomes" id="UP000461595">
    <property type="component" value="Unassembled WGS sequence"/>
</dbReference>
<feature type="region of interest" description="Disordered" evidence="1">
    <location>
        <begin position="70"/>
        <end position="125"/>
    </location>
</feature>
<comment type="caution">
    <text evidence="2">The sequence shown here is derived from an EMBL/GenBank/DDBJ whole genome shotgun (WGS) entry which is preliminary data.</text>
</comment>
<feature type="region of interest" description="Disordered" evidence="1">
    <location>
        <begin position="165"/>
        <end position="191"/>
    </location>
</feature>
<dbReference type="RefSeq" id="WP_160332304.1">
    <property type="nucleotide sequence ID" value="NZ_WSRS01000011.1"/>
</dbReference>
<feature type="compositionally biased region" description="Basic and acidic residues" evidence="1">
    <location>
        <begin position="99"/>
        <end position="123"/>
    </location>
</feature>
<dbReference type="EMBL" id="WSRS01000011">
    <property type="protein sequence ID" value="MVX58481.1"/>
    <property type="molecule type" value="Genomic_DNA"/>
</dbReference>
<name>A0A7X3KBC0_9STRE</name>
<protein>
    <submittedName>
        <fullName evidence="2">Cystathionine gamma-synthase</fullName>
    </submittedName>
</protein>
<feature type="compositionally biased region" description="Basic and acidic residues" evidence="1">
    <location>
        <begin position="70"/>
        <end position="81"/>
    </location>
</feature>
<evidence type="ECO:0000313" key="2">
    <source>
        <dbReference type="EMBL" id="MVX58481.1"/>
    </source>
</evidence>
<sequence length="191" mass="22696">MVDKQFPLATDSDPIFEDRQPMNLYEESDFISNIKGDYQEKSFYDWAPISTAKLENKELPVEEEFKTDAALGREKARESVRQKRSASYLQDDPNQVFRQDLKRRLEEVQPLRPQEEAGSDYRKYGQKLSQDQYILADLRGRTKKSDKKASKDSYDFLRKSQIYQEKEQKVSPRRTNQELDLRKLTNEREKK</sequence>
<proteinExistence type="predicted"/>
<reference evidence="2 3" key="1">
    <citation type="submission" date="2019-12" db="EMBL/GenBank/DDBJ databases">
        <title>Microbes associate with the intestines of laboratory mice.</title>
        <authorList>
            <person name="Navarre W."/>
            <person name="Wong E."/>
        </authorList>
    </citation>
    <scope>NUCLEOTIDE SEQUENCE [LARGE SCALE GENOMIC DNA]</scope>
    <source>
        <strain evidence="2 3">NM51_B2-22</strain>
    </source>
</reference>
<accession>A0A7X3KBC0</accession>
<feature type="compositionally biased region" description="Polar residues" evidence="1">
    <location>
        <begin position="85"/>
        <end position="97"/>
    </location>
</feature>
<gene>
    <name evidence="2" type="ORF">E5983_02285</name>
</gene>
<organism evidence="2 3">
    <name type="scientific">Streptococcus danieliae</name>
    <dbReference type="NCBI Taxonomy" id="747656"/>
    <lineage>
        <taxon>Bacteria</taxon>
        <taxon>Bacillati</taxon>
        <taxon>Bacillota</taxon>
        <taxon>Bacilli</taxon>
        <taxon>Lactobacillales</taxon>
        <taxon>Streptococcaceae</taxon>
        <taxon>Streptococcus</taxon>
    </lineage>
</organism>
<dbReference type="OrthoDB" id="2235632at2"/>
<evidence type="ECO:0000313" key="3">
    <source>
        <dbReference type="Proteomes" id="UP000461595"/>
    </source>
</evidence>
<dbReference type="AlphaFoldDB" id="A0A7X3KBC0"/>